<dbReference type="InterPro" id="IPR045112">
    <property type="entry name" value="PPAN-like"/>
</dbReference>
<dbReference type="Pfam" id="PF04427">
    <property type="entry name" value="Brix"/>
    <property type="match status" value="1"/>
</dbReference>
<dbReference type="SMART" id="SM00879">
    <property type="entry name" value="Brix"/>
    <property type="match status" value="1"/>
</dbReference>
<evidence type="ECO:0000313" key="4">
    <source>
        <dbReference type="Proteomes" id="UP000031512"/>
    </source>
</evidence>
<accession>L0AVR1</accession>
<reference evidence="3 4" key="1">
    <citation type="journal article" date="2012" name="BMC Genomics">
        <title>Comparative genomic analysis and phylogenetic position of Theileria equi.</title>
        <authorList>
            <person name="Kappmeyer L.S."/>
            <person name="Thiagarajan M."/>
            <person name="Herndon D.R."/>
            <person name="Ramsay J.D."/>
            <person name="Caler E."/>
            <person name="Djikeng A."/>
            <person name="Gillespie J.J."/>
            <person name="Lau A.O."/>
            <person name="Roalson E.H."/>
            <person name="Silva J.C."/>
            <person name="Silva M.G."/>
            <person name="Suarez C.E."/>
            <person name="Ueti M.W."/>
            <person name="Nene V.M."/>
            <person name="Mealey R.H."/>
            <person name="Knowles D.P."/>
            <person name="Brayton K.A."/>
        </authorList>
    </citation>
    <scope>NUCLEOTIDE SEQUENCE [LARGE SCALE GENOMIC DNA]</scope>
    <source>
        <strain evidence="3 4">WA</strain>
    </source>
</reference>
<keyword evidence="4" id="KW-1185">Reference proteome</keyword>
<dbReference type="VEuPathDB" id="PiroplasmaDB:BEWA_021760"/>
<gene>
    <name evidence="3" type="ORF">BEWA_021760</name>
</gene>
<dbReference type="GeneID" id="15806823"/>
<evidence type="ECO:0000259" key="2">
    <source>
        <dbReference type="PROSITE" id="PS50833"/>
    </source>
</evidence>
<dbReference type="GO" id="GO:0019843">
    <property type="term" value="F:rRNA binding"/>
    <property type="evidence" value="ECO:0007669"/>
    <property type="project" value="InterPro"/>
</dbReference>
<dbReference type="RefSeq" id="XP_004828994.1">
    <property type="nucleotide sequence ID" value="XM_004828937.1"/>
</dbReference>
<dbReference type="PANTHER" id="PTHR12661:SF5">
    <property type="entry name" value="SUPPRESSOR OF SWI4 1 HOMOLOG"/>
    <property type="match status" value="1"/>
</dbReference>
<dbReference type="GO" id="GO:0030687">
    <property type="term" value="C:preribosome, large subunit precursor"/>
    <property type="evidence" value="ECO:0007669"/>
    <property type="project" value="TreeGrafter"/>
</dbReference>
<organism evidence="3 4">
    <name type="scientific">Theileria equi strain WA</name>
    <dbReference type="NCBI Taxonomy" id="1537102"/>
    <lineage>
        <taxon>Eukaryota</taxon>
        <taxon>Sar</taxon>
        <taxon>Alveolata</taxon>
        <taxon>Apicomplexa</taxon>
        <taxon>Aconoidasida</taxon>
        <taxon>Piroplasmida</taxon>
        <taxon>Theileriidae</taxon>
        <taxon>Theileria</taxon>
    </lineage>
</organism>
<dbReference type="eggNOG" id="KOG2963">
    <property type="taxonomic scope" value="Eukaryota"/>
</dbReference>
<dbReference type="Proteomes" id="UP000031512">
    <property type="component" value="Chromosome 1"/>
</dbReference>
<feature type="region of interest" description="Disordered" evidence="1">
    <location>
        <begin position="370"/>
        <end position="391"/>
    </location>
</feature>
<feature type="region of interest" description="Disordered" evidence="1">
    <location>
        <begin position="1"/>
        <end position="20"/>
    </location>
</feature>
<dbReference type="PANTHER" id="PTHR12661">
    <property type="entry name" value="PETER PAN-RELATED"/>
    <property type="match status" value="1"/>
</dbReference>
<sequence length="391" mass="44345">MAKASRKARSKPKVDQETDSDEPRILVIRRGIVSNEVKQLAHNLRLVLSPNCAVNLKEGSKQKLRDFTTVADVLSLTHLMVLTQSENGLYLKLAALPKGPTITFSIEDFSLMSDISKQVKNPQSFGTSMFSPLLVLNGFSKTNKNLKVKSTSDASNFDLSSEIASALNSIFSPIDLYTIKIQNCRRAVLFHKDKDSDTIVLRHYSINLVDCHTASAVQDLMNRKSMKHILSDDKDFQDIMNDGLLPNLNDEDLYFRLDSETDEIIEFNNSSPLDIIHRHKYGINYSENSESGTLKAKIAIRLSEIGPRLNLLPIKVQDGVFCGQVKYHRFITKTPEELELNKKLEPEIIKKRKLESDKIEKIFQKYQKSINDSSKDTKKNTHDEQLSSENE</sequence>
<dbReference type="PROSITE" id="PS50833">
    <property type="entry name" value="BRIX"/>
    <property type="match status" value="1"/>
</dbReference>
<dbReference type="STRING" id="1537102.L0AVR1"/>
<feature type="compositionally biased region" description="Basic residues" evidence="1">
    <location>
        <begin position="1"/>
        <end position="11"/>
    </location>
</feature>
<dbReference type="InterPro" id="IPR007109">
    <property type="entry name" value="Brix"/>
</dbReference>
<feature type="domain" description="Brix" evidence="2">
    <location>
        <begin position="23"/>
        <end position="322"/>
    </location>
</feature>
<dbReference type="AlphaFoldDB" id="L0AVR1"/>
<dbReference type="GO" id="GO:0000027">
    <property type="term" value="P:ribosomal large subunit assembly"/>
    <property type="evidence" value="ECO:0007669"/>
    <property type="project" value="TreeGrafter"/>
</dbReference>
<feature type="compositionally biased region" description="Basic and acidic residues" evidence="1">
    <location>
        <begin position="373"/>
        <end position="385"/>
    </location>
</feature>
<evidence type="ECO:0000256" key="1">
    <source>
        <dbReference type="SAM" id="MobiDB-lite"/>
    </source>
</evidence>
<dbReference type="GO" id="GO:0006364">
    <property type="term" value="P:rRNA processing"/>
    <property type="evidence" value="ECO:0007669"/>
    <property type="project" value="InterPro"/>
</dbReference>
<proteinExistence type="predicted"/>
<dbReference type="KEGG" id="beq:BEWA_021760"/>
<evidence type="ECO:0000313" key="3">
    <source>
        <dbReference type="EMBL" id="AFZ79328.1"/>
    </source>
</evidence>
<name>L0AVR1_THEEQ</name>
<dbReference type="EMBL" id="CP001669">
    <property type="protein sequence ID" value="AFZ79328.1"/>
    <property type="molecule type" value="Genomic_DNA"/>
</dbReference>
<protein>
    <recommendedName>
        <fullName evidence="2">Brix domain-containing protein</fullName>
    </recommendedName>
</protein>
<dbReference type="OrthoDB" id="10261452at2759"/>